<dbReference type="InterPro" id="IPR013597">
    <property type="entry name" value="Mat_intron_G2"/>
</dbReference>
<dbReference type="Pfam" id="PF00078">
    <property type="entry name" value="RVT_1"/>
    <property type="match status" value="1"/>
</dbReference>
<dbReference type="Pfam" id="PF08388">
    <property type="entry name" value="GIIM"/>
    <property type="match status" value="1"/>
</dbReference>
<keyword evidence="2" id="KW-0695">RNA-directed DNA polymerase</keyword>
<dbReference type="Pfam" id="PF13655">
    <property type="entry name" value="RVT_N"/>
    <property type="match status" value="1"/>
</dbReference>
<name>B5W5N3_LIMMA</name>
<dbReference type="PROSITE" id="PS50878">
    <property type="entry name" value="RT_POL"/>
    <property type="match status" value="1"/>
</dbReference>
<dbReference type="NCBIfam" id="TIGR04416">
    <property type="entry name" value="group_II_RT_mat"/>
    <property type="match status" value="1"/>
</dbReference>
<gene>
    <name evidence="2" type="ORF">AmaxDRAFT_4082</name>
</gene>
<evidence type="ECO:0000259" key="1">
    <source>
        <dbReference type="PROSITE" id="PS50878"/>
    </source>
</evidence>
<dbReference type="CDD" id="cd01651">
    <property type="entry name" value="RT_G2_intron"/>
    <property type="match status" value="1"/>
</dbReference>
<protein>
    <submittedName>
        <fullName evidence="2">RNA-directed DNA polymerase</fullName>
        <ecNumber evidence="2">2.7.7.49</ecNumber>
    </submittedName>
</protein>
<dbReference type="PANTHER" id="PTHR34047">
    <property type="entry name" value="NUCLEAR INTRON MATURASE 1, MITOCHONDRIAL-RELATED"/>
    <property type="match status" value="1"/>
</dbReference>
<dbReference type="Proteomes" id="UP000004061">
    <property type="component" value="Unassembled WGS sequence"/>
</dbReference>
<proteinExistence type="predicted"/>
<dbReference type="SUPFAM" id="SSF56672">
    <property type="entry name" value="DNA/RNA polymerases"/>
    <property type="match status" value="1"/>
</dbReference>
<dbReference type="InterPro" id="IPR051083">
    <property type="entry name" value="GrpII_Intron_Splice-Mob/Def"/>
</dbReference>
<dbReference type="GO" id="GO:0003964">
    <property type="term" value="F:RNA-directed DNA polymerase activity"/>
    <property type="evidence" value="ECO:0007669"/>
    <property type="project" value="UniProtKB-KW"/>
</dbReference>
<dbReference type="EC" id="2.7.7.49" evidence="2"/>
<comment type="caution">
    <text evidence="2">The sequence shown here is derived from an EMBL/GenBank/DDBJ whole genome shotgun (WGS) entry which is preliminary data.</text>
</comment>
<dbReference type="PANTHER" id="PTHR34047:SF8">
    <property type="entry name" value="PROTEIN YKFC"/>
    <property type="match status" value="1"/>
</dbReference>
<dbReference type="InterPro" id="IPR030931">
    <property type="entry name" value="Group_II_RT_mat"/>
</dbReference>
<dbReference type="AlphaFoldDB" id="B5W5N3"/>
<feature type="domain" description="Reverse transcriptase" evidence="1">
    <location>
        <begin position="97"/>
        <end position="343"/>
    </location>
</feature>
<sequence>MKDGTSNGIGVKEQALEWADINWKSIKKNVRKLRQRIYRATQNGEWKKVKSLMKLMIRSYSNLLLSVRRVTQENQGKSTAGIDKQTALTHQERVKLVGEMTKYTPGKASPTRRVYIPKANGKRRPLGIPTIKDRVRQAVVKNSYEPHFEARFEANSYGFRPGRSAHDAIDQCFLRLQGGKDTWVLDADIKGAFDNINHEFILKAVGNLPGREIIKQWLKAGYVEAEIFNATESGTPQGGIISPLLANIALDGLDELLKKYQKITIQVRKSGNRQGQQERVKSPMYGYSRYADDFIITARCEEDIKAVVPIIEEWLSKRGLTLNKEKTSITQIAQGVNFLGFNLRQYKGKLLIKPQKEKRMRAFLQKLRDWLKANKSLPQDVVIPNINQQLIGWANYYRTGVSKAVFSYVDHMVHKMLWAWAVRRHPTKGKEWVKNKYFRTKVRRQWIFAAEVKDRRGNSQTESVVKISQTPIKRHVKVKDTSSPDNPALAKYWEQR</sequence>
<evidence type="ECO:0000313" key="2">
    <source>
        <dbReference type="EMBL" id="EDZ93198.1"/>
    </source>
</evidence>
<keyword evidence="2" id="KW-0808">Transferase</keyword>
<dbReference type="RefSeq" id="WP_006670079.1">
    <property type="nucleotide sequence ID" value="NZ_ABYK01000036.1"/>
</dbReference>
<accession>B5W5N3</accession>
<evidence type="ECO:0000313" key="3">
    <source>
        <dbReference type="Proteomes" id="UP000004061"/>
    </source>
</evidence>
<keyword evidence="2" id="KW-0548">Nucleotidyltransferase</keyword>
<reference evidence="2 3" key="1">
    <citation type="journal article" date="2011" name="Appl. Environ. Microbiol.">
        <title>Contribution of a Sodium Ion Gradient to Energy Conservation during Fermentation in the Cyanobacterium Arthrospira (Spirulina) maxima CS-328.</title>
        <authorList>
            <person name="Carrieri D."/>
            <person name="Ananyev G."/>
            <person name="Lenz O."/>
            <person name="Bryant D.A."/>
            <person name="Dismukes G.C."/>
        </authorList>
    </citation>
    <scope>NUCLEOTIDE SEQUENCE [LARGE SCALE GENOMIC DNA]</scope>
    <source>
        <strain evidence="2 3">CS-328</strain>
    </source>
</reference>
<dbReference type="EMBL" id="ABYK01000036">
    <property type="protein sequence ID" value="EDZ93198.1"/>
    <property type="molecule type" value="Genomic_DNA"/>
</dbReference>
<dbReference type="InterPro" id="IPR043502">
    <property type="entry name" value="DNA/RNA_pol_sf"/>
</dbReference>
<keyword evidence="3" id="KW-1185">Reference proteome</keyword>
<dbReference type="InterPro" id="IPR000477">
    <property type="entry name" value="RT_dom"/>
</dbReference>
<dbReference type="InterPro" id="IPR025960">
    <property type="entry name" value="RVT_N"/>
</dbReference>
<organism evidence="2 3">
    <name type="scientific">Limnospira maxima CS-328</name>
    <dbReference type="NCBI Taxonomy" id="513049"/>
    <lineage>
        <taxon>Bacteria</taxon>
        <taxon>Bacillati</taxon>
        <taxon>Cyanobacteriota</taxon>
        <taxon>Cyanophyceae</taxon>
        <taxon>Oscillatoriophycideae</taxon>
        <taxon>Oscillatoriales</taxon>
        <taxon>Sirenicapillariaceae</taxon>
        <taxon>Limnospira</taxon>
    </lineage>
</organism>